<evidence type="ECO:0000256" key="9">
    <source>
        <dbReference type="ARBA" id="ARBA00023163"/>
    </source>
</evidence>
<dbReference type="SUPFAM" id="SSF46689">
    <property type="entry name" value="Homeodomain-like"/>
    <property type="match status" value="1"/>
</dbReference>
<proteinExistence type="inferred from homology"/>
<evidence type="ECO:0000256" key="3">
    <source>
        <dbReference type="ARBA" id="ARBA00022553"/>
    </source>
</evidence>
<dbReference type="PANTHER" id="PTHR43874:SF205">
    <property type="entry name" value="TWO-COMPONENT RESPONSE REGULATOR ORR23"/>
    <property type="match status" value="1"/>
</dbReference>
<evidence type="ECO:0000256" key="2">
    <source>
        <dbReference type="ARBA" id="ARBA00006015"/>
    </source>
</evidence>
<evidence type="ECO:0008006" key="17">
    <source>
        <dbReference type="Google" id="ProtNLM"/>
    </source>
</evidence>
<organism evidence="15 16">
    <name type="scientific">Datura stramonium</name>
    <name type="common">Jimsonweed</name>
    <name type="synonym">Common thornapple</name>
    <dbReference type="NCBI Taxonomy" id="4076"/>
    <lineage>
        <taxon>Eukaryota</taxon>
        <taxon>Viridiplantae</taxon>
        <taxon>Streptophyta</taxon>
        <taxon>Embryophyta</taxon>
        <taxon>Tracheophyta</taxon>
        <taxon>Spermatophyta</taxon>
        <taxon>Magnoliopsida</taxon>
        <taxon>eudicotyledons</taxon>
        <taxon>Gunneridae</taxon>
        <taxon>Pentapetalae</taxon>
        <taxon>asterids</taxon>
        <taxon>lamiids</taxon>
        <taxon>Solanales</taxon>
        <taxon>Solanaceae</taxon>
        <taxon>Solanoideae</taxon>
        <taxon>Datureae</taxon>
        <taxon>Datura</taxon>
    </lineage>
</organism>
<dbReference type="Gene3D" id="3.40.50.2300">
    <property type="match status" value="1"/>
</dbReference>
<evidence type="ECO:0000256" key="10">
    <source>
        <dbReference type="ARBA" id="ARBA00023242"/>
    </source>
</evidence>
<feature type="compositionally biased region" description="Polar residues" evidence="12">
    <location>
        <begin position="520"/>
        <end position="535"/>
    </location>
</feature>
<gene>
    <name evidence="15" type="ORF">HAX54_038572</name>
</gene>
<dbReference type="InterPro" id="IPR006447">
    <property type="entry name" value="Myb_dom_plants"/>
</dbReference>
<keyword evidence="9" id="KW-0804">Transcription</keyword>
<dbReference type="NCBIfam" id="TIGR01557">
    <property type="entry name" value="myb_SHAQKYF"/>
    <property type="match status" value="1"/>
</dbReference>
<evidence type="ECO:0000256" key="6">
    <source>
        <dbReference type="ARBA" id="ARBA00023015"/>
    </source>
</evidence>
<evidence type="ECO:0000256" key="12">
    <source>
        <dbReference type="SAM" id="MobiDB-lite"/>
    </source>
</evidence>
<comment type="similarity">
    <text evidence="2">Belongs to the ARR family. Type-B subfamily.</text>
</comment>
<dbReference type="CDD" id="cd17584">
    <property type="entry name" value="REC_typeB_ARR-like"/>
    <property type="match status" value="1"/>
</dbReference>
<dbReference type="SMART" id="SM00448">
    <property type="entry name" value="REC"/>
    <property type="match status" value="1"/>
</dbReference>
<dbReference type="InterPro" id="IPR017930">
    <property type="entry name" value="Myb_dom"/>
</dbReference>
<dbReference type="Proteomes" id="UP000823775">
    <property type="component" value="Unassembled WGS sequence"/>
</dbReference>
<dbReference type="PANTHER" id="PTHR43874">
    <property type="entry name" value="TWO-COMPONENT RESPONSE REGULATOR"/>
    <property type="match status" value="1"/>
</dbReference>
<feature type="compositionally biased region" description="Basic and acidic residues" evidence="12">
    <location>
        <begin position="638"/>
        <end position="648"/>
    </location>
</feature>
<dbReference type="SUPFAM" id="SSF52172">
    <property type="entry name" value="CheY-like"/>
    <property type="match status" value="1"/>
</dbReference>
<keyword evidence="10" id="KW-0539">Nucleus</keyword>
<keyword evidence="3 11" id="KW-0597">Phosphoprotein</keyword>
<dbReference type="InterPro" id="IPR017053">
    <property type="entry name" value="Response_reg_B-typ_pln"/>
</dbReference>
<feature type="region of interest" description="Disordered" evidence="12">
    <location>
        <begin position="143"/>
        <end position="207"/>
    </location>
</feature>
<dbReference type="EMBL" id="JACEIK010000527">
    <property type="protein sequence ID" value="MCD7458559.1"/>
    <property type="molecule type" value="Genomic_DNA"/>
</dbReference>
<dbReference type="InterPro" id="IPR009057">
    <property type="entry name" value="Homeodomain-like_sf"/>
</dbReference>
<keyword evidence="8" id="KW-0010">Activator</keyword>
<feature type="modified residue" description="4-aspartylphosphate" evidence="11">
    <location>
        <position position="76"/>
    </location>
</feature>
<evidence type="ECO:0000256" key="1">
    <source>
        <dbReference type="ARBA" id="ARBA00004123"/>
    </source>
</evidence>
<feature type="compositionally biased region" description="Basic and acidic residues" evidence="12">
    <location>
        <begin position="146"/>
        <end position="168"/>
    </location>
</feature>
<dbReference type="InterPro" id="IPR001005">
    <property type="entry name" value="SANT/Myb"/>
</dbReference>
<feature type="domain" description="HTH myb-type" evidence="14">
    <location>
        <begin position="205"/>
        <end position="264"/>
    </location>
</feature>
<dbReference type="Pfam" id="PF00249">
    <property type="entry name" value="Myb_DNA-binding"/>
    <property type="match status" value="1"/>
</dbReference>
<comment type="subcellular location">
    <subcellularLocation>
        <location evidence="1">Nucleus</location>
    </subcellularLocation>
</comment>
<feature type="compositionally biased region" description="Polar residues" evidence="12">
    <location>
        <begin position="170"/>
        <end position="181"/>
    </location>
</feature>
<evidence type="ECO:0000313" key="16">
    <source>
        <dbReference type="Proteomes" id="UP000823775"/>
    </source>
</evidence>
<keyword evidence="6" id="KW-0805">Transcription regulation</keyword>
<protein>
    <recommendedName>
        <fullName evidence="17">Two-component response regulator</fullName>
    </recommendedName>
</protein>
<dbReference type="PROSITE" id="PS51294">
    <property type="entry name" value="HTH_MYB"/>
    <property type="match status" value="1"/>
</dbReference>
<keyword evidence="5" id="KW-0902">Two-component regulatory system</keyword>
<feature type="compositionally biased region" description="Acidic residues" evidence="12">
    <location>
        <begin position="190"/>
        <end position="202"/>
    </location>
</feature>
<dbReference type="PROSITE" id="PS50110">
    <property type="entry name" value="RESPONSE_REGULATORY"/>
    <property type="match status" value="1"/>
</dbReference>
<feature type="region of interest" description="Disordered" evidence="12">
    <location>
        <begin position="623"/>
        <end position="648"/>
    </location>
</feature>
<evidence type="ECO:0000256" key="7">
    <source>
        <dbReference type="ARBA" id="ARBA00023125"/>
    </source>
</evidence>
<dbReference type="InterPro" id="IPR045279">
    <property type="entry name" value="ARR-like"/>
</dbReference>
<name>A0ABS8SJ60_DATST</name>
<evidence type="ECO:0000256" key="5">
    <source>
        <dbReference type="ARBA" id="ARBA00023012"/>
    </source>
</evidence>
<evidence type="ECO:0000313" key="15">
    <source>
        <dbReference type="EMBL" id="MCD7458559.1"/>
    </source>
</evidence>
<feature type="domain" description="Response regulatory" evidence="13">
    <location>
        <begin position="25"/>
        <end position="140"/>
    </location>
</feature>
<keyword evidence="16" id="KW-1185">Reference proteome</keyword>
<evidence type="ECO:0000259" key="14">
    <source>
        <dbReference type="PROSITE" id="PS51294"/>
    </source>
</evidence>
<dbReference type="InterPro" id="IPR011006">
    <property type="entry name" value="CheY-like_superfamily"/>
</dbReference>
<evidence type="ECO:0000256" key="11">
    <source>
        <dbReference type="PROSITE-ProRule" id="PRU00169"/>
    </source>
</evidence>
<keyword evidence="7" id="KW-0238">DNA-binding</keyword>
<feature type="compositionally biased region" description="Polar residues" evidence="12">
    <location>
        <begin position="623"/>
        <end position="637"/>
    </location>
</feature>
<reference evidence="15 16" key="1">
    <citation type="journal article" date="2021" name="BMC Genomics">
        <title>Datura genome reveals duplications of psychoactive alkaloid biosynthetic genes and high mutation rate following tissue culture.</title>
        <authorList>
            <person name="Rajewski A."/>
            <person name="Carter-House D."/>
            <person name="Stajich J."/>
            <person name="Litt A."/>
        </authorList>
    </citation>
    <scope>NUCLEOTIDE SEQUENCE [LARGE SCALE GENOMIC DNA]</scope>
    <source>
        <strain evidence="15">AR-01</strain>
    </source>
</reference>
<accession>A0ABS8SJ60</accession>
<keyword evidence="4" id="KW-0932">Cytokinin signaling pathway</keyword>
<evidence type="ECO:0000256" key="4">
    <source>
        <dbReference type="ARBA" id="ARBA00022864"/>
    </source>
</evidence>
<dbReference type="Pfam" id="PF00072">
    <property type="entry name" value="Response_reg"/>
    <property type="match status" value="1"/>
</dbReference>
<dbReference type="InterPro" id="IPR001789">
    <property type="entry name" value="Sig_transdc_resp-reg_receiver"/>
</dbReference>
<dbReference type="Gene3D" id="1.10.10.60">
    <property type="entry name" value="Homeodomain-like"/>
    <property type="match status" value="1"/>
</dbReference>
<dbReference type="PIRSF" id="PIRSF036392">
    <property type="entry name" value="RR_ARR_type-B"/>
    <property type="match status" value="1"/>
</dbReference>
<evidence type="ECO:0000256" key="8">
    <source>
        <dbReference type="ARBA" id="ARBA00023159"/>
    </source>
</evidence>
<evidence type="ECO:0000259" key="13">
    <source>
        <dbReference type="PROSITE" id="PS50110"/>
    </source>
</evidence>
<sequence length="706" mass="77297">MTLEEIRGNMGGERENHDNFPVGMKVLAVDDDPICLKLLDGLLRKCQYQVTTTSQARTALKMLRENRDRFDLVISDVHMPDMDGFKLLELVGLEMDLPVIMLSANSDSRLVMKGITHGACDYLVKPVRLEELKNIWQHVIRRKKVEPKNHSKSDDQDKAHQGGGEGERGSQLSGNADQNGKVNKKRKDEEYESDENGNDNEDPATQKKPRVVWSIELHKKFVTAVHQLGLEKAVPKRILDLMNVEGLTRENVASHLQKYRLFLKRISSAEAQQANMVAAALGGKDSAYIRMGSLDGLGGFRTLTGSGRFGQANLSSYASGGMLGRLNSPAGVSLRNLASSPMLQPNHGQNLSNNSINALMKLNPNVPPASQNANLFQGIPASLELDQLQQSKCAARMGELNPLDESGLLTAASTFTNSRLVGSSNSSSSNVSNNPMLLQVNSQQPLMGGGFGNQPSLNIASFSSEAFNTGVSGSSNFLDHERYHENWQNSIQPLKFQSSSFPWTEPFGNSYLPQDRVQDNDTSAGPHLQNSPVDFSSSTIVSLPFEASRGETQCRETLGGAVQIMNQSTCQQWPDQNQQYSNNSNNIFGNLSSQVSSNGGMASLTHPMDQNNDMFCRRVETSLTGRSNGGSSTPIQHSESEKLTHDSRTRTNEDYLFQTTKQQVGFLPQGSGSLDDLMSPLKREQDGAMLEGGEFGFDVYSLGSGL</sequence>
<comment type="caution">
    <text evidence="15">The sequence shown here is derived from an EMBL/GenBank/DDBJ whole genome shotgun (WGS) entry which is preliminary data.</text>
</comment>
<feature type="region of interest" description="Disordered" evidence="12">
    <location>
        <begin position="510"/>
        <end position="535"/>
    </location>
</feature>